<keyword evidence="3" id="KW-1185">Reference proteome</keyword>
<gene>
    <name evidence="2" type="ORF">AAAT05_04315</name>
</gene>
<name>A0ABV1IFZ1_9ACTN</name>
<reference evidence="2 3" key="1">
    <citation type="submission" date="2024-04" db="EMBL/GenBank/DDBJ databases">
        <title>Human intestinal bacterial collection.</title>
        <authorList>
            <person name="Pauvert C."/>
            <person name="Hitch T.C.A."/>
            <person name="Clavel T."/>
        </authorList>
    </citation>
    <scope>NUCLEOTIDE SEQUENCE [LARGE SCALE GENOMIC DNA]</scope>
    <source>
        <strain evidence="2 3">CLA-AA-H197</strain>
    </source>
</reference>
<feature type="transmembrane region" description="Helical" evidence="1">
    <location>
        <begin position="20"/>
        <end position="44"/>
    </location>
</feature>
<keyword evidence="1" id="KW-0472">Membrane</keyword>
<dbReference type="EMBL" id="JBBNGS010000006">
    <property type="protein sequence ID" value="MEQ2637564.1"/>
    <property type="molecule type" value="Genomic_DNA"/>
</dbReference>
<dbReference type="RefSeq" id="WP_349182117.1">
    <property type="nucleotide sequence ID" value="NZ_JBBNGS010000006.1"/>
</dbReference>
<accession>A0ABV1IFZ1</accession>
<keyword evidence="1" id="KW-0812">Transmembrane</keyword>
<sequence>MSPQKKPTATPKQGRRPWIVPVAIVGAAAAVYLGGVAVFSNVYMPQTRLNGQDVSLTTCEDAAAIAEGPLSSYSFRVTGNGLDLTISADEAGLTRDGQAMARKAIEAQGAWTWPLALAGSRDLEVECPVTADESKLEGLIASAAQAAAETDPGEKDIAFDAASGTYVLSDAALAAHVDARVAAAHVAEALGDMPQTVTLGDESLSGGSELHNALTRLNAYVGATQALTLGGNQAATVDAARIAGWLSQGDDGSVTLDTEAITTWCRGELSDQLDSVGTERTYTRPDGKVITVSGGIYGWSIDGAALAEQITAALQSGTAGTIEIPCTSSAATVNHGGQDWGAR</sequence>
<evidence type="ECO:0000313" key="2">
    <source>
        <dbReference type="EMBL" id="MEQ2637564.1"/>
    </source>
</evidence>
<evidence type="ECO:0000256" key="1">
    <source>
        <dbReference type="SAM" id="Phobius"/>
    </source>
</evidence>
<keyword evidence="1" id="KW-1133">Transmembrane helix</keyword>
<protein>
    <submittedName>
        <fullName evidence="2">Peptidoglycan binding domain-containing protein</fullName>
    </submittedName>
</protein>
<organism evidence="2 3">
    <name type="scientific">Paratractidigestivibacter faecalis</name>
    <dbReference type="NCBI Taxonomy" id="2292441"/>
    <lineage>
        <taxon>Bacteria</taxon>
        <taxon>Bacillati</taxon>
        <taxon>Actinomycetota</taxon>
        <taxon>Coriobacteriia</taxon>
        <taxon>Coriobacteriales</taxon>
        <taxon>Atopobiaceae</taxon>
        <taxon>Paratractidigestivibacter</taxon>
    </lineage>
</organism>
<dbReference type="SUPFAM" id="SSF143985">
    <property type="entry name" value="L,D-transpeptidase pre-catalytic domain-like"/>
    <property type="match status" value="1"/>
</dbReference>
<evidence type="ECO:0000313" key="3">
    <source>
        <dbReference type="Proteomes" id="UP001478817"/>
    </source>
</evidence>
<dbReference type="Gene3D" id="3.10.20.800">
    <property type="match status" value="1"/>
</dbReference>
<dbReference type="Proteomes" id="UP001478817">
    <property type="component" value="Unassembled WGS sequence"/>
</dbReference>
<dbReference type="InterPro" id="IPR038054">
    <property type="entry name" value="LD_TPept-like_central_sf"/>
</dbReference>
<comment type="caution">
    <text evidence="2">The sequence shown here is derived from an EMBL/GenBank/DDBJ whole genome shotgun (WGS) entry which is preliminary data.</text>
</comment>
<proteinExistence type="predicted"/>